<protein>
    <submittedName>
        <fullName evidence="3">Alpha/beta hydrolase</fullName>
    </submittedName>
</protein>
<evidence type="ECO:0000313" key="3">
    <source>
        <dbReference type="EMBL" id="NMH26837.1"/>
    </source>
</evidence>
<dbReference type="PANTHER" id="PTHR48081">
    <property type="entry name" value="AB HYDROLASE SUPERFAMILY PROTEIN C4A8.06C"/>
    <property type="match status" value="1"/>
</dbReference>
<comment type="caution">
    <text evidence="3">The sequence shown here is derived from an EMBL/GenBank/DDBJ whole genome shotgun (WGS) entry which is preliminary data.</text>
</comment>
<dbReference type="GO" id="GO:0016787">
    <property type="term" value="F:hydrolase activity"/>
    <property type="evidence" value="ECO:0007669"/>
    <property type="project" value="UniProtKB-KW"/>
</dbReference>
<reference evidence="3" key="1">
    <citation type="submission" date="2020-02" db="EMBL/GenBank/DDBJ databases">
        <title>Flavobacterium sp. genome.</title>
        <authorList>
            <person name="Jung H.S."/>
            <person name="Baek J.H."/>
            <person name="Jeon C.O."/>
        </authorList>
    </citation>
    <scope>NUCLEOTIDE SEQUENCE</scope>
    <source>
        <strain evidence="3">SE-s28</strain>
    </source>
</reference>
<accession>A0A972FJJ1</accession>
<keyword evidence="1 3" id="KW-0378">Hydrolase</keyword>
<dbReference type="InterPro" id="IPR029058">
    <property type="entry name" value="AB_hydrolase_fold"/>
</dbReference>
<proteinExistence type="predicted"/>
<dbReference type="InterPro" id="IPR050300">
    <property type="entry name" value="GDXG_lipolytic_enzyme"/>
</dbReference>
<dbReference type="Proteomes" id="UP000712080">
    <property type="component" value="Unassembled WGS sequence"/>
</dbReference>
<dbReference type="Pfam" id="PF20434">
    <property type="entry name" value="BD-FAE"/>
    <property type="match status" value="1"/>
</dbReference>
<dbReference type="InterPro" id="IPR049492">
    <property type="entry name" value="BD-FAE-like_dom"/>
</dbReference>
<evidence type="ECO:0000256" key="1">
    <source>
        <dbReference type="ARBA" id="ARBA00022801"/>
    </source>
</evidence>
<dbReference type="AlphaFoldDB" id="A0A972FJJ1"/>
<dbReference type="PANTHER" id="PTHR48081:SF33">
    <property type="entry name" value="KYNURENINE FORMAMIDASE"/>
    <property type="match status" value="1"/>
</dbReference>
<dbReference type="EMBL" id="JAAMPU010000096">
    <property type="protein sequence ID" value="NMH26837.1"/>
    <property type="molecule type" value="Genomic_DNA"/>
</dbReference>
<dbReference type="SUPFAM" id="SSF53474">
    <property type="entry name" value="alpha/beta-Hydrolases"/>
    <property type="match status" value="1"/>
</dbReference>
<gene>
    <name evidence="3" type="ORF">G6047_02230</name>
</gene>
<feature type="domain" description="BD-FAE-like" evidence="2">
    <location>
        <begin position="37"/>
        <end position="229"/>
    </location>
</feature>
<name>A0A972FJJ1_9FLAO</name>
<evidence type="ECO:0000313" key="4">
    <source>
        <dbReference type="Proteomes" id="UP000712080"/>
    </source>
</evidence>
<dbReference type="RefSeq" id="WP_169525838.1">
    <property type="nucleotide sequence ID" value="NZ_JAAMPU010000096.1"/>
</dbReference>
<keyword evidence="4" id="KW-1185">Reference proteome</keyword>
<dbReference type="Gene3D" id="3.40.50.1820">
    <property type="entry name" value="alpha/beta hydrolase"/>
    <property type="match status" value="1"/>
</dbReference>
<organism evidence="3 4">
    <name type="scientific">Flavobacterium silvaticum</name>
    <dbReference type="NCBI Taxonomy" id="1852020"/>
    <lineage>
        <taxon>Bacteria</taxon>
        <taxon>Pseudomonadati</taxon>
        <taxon>Bacteroidota</taxon>
        <taxon>Flavobacteriia</taxon>
        <taxon>Flavobacteriales</taxon>
        <taxon>Flavobacteriaceae</taxon>
        <taxon>Flavobacterium</taxon>
    </lineage>
</organism>
<sequence length="273" mass="30550">MKSIRNLILLFLILPLTGFSQKDVLKIAYGNEPQQILDLFLPANVSDKTPVAIFIHGGAWSLGDRYYTDSHAKKLRDRGIVVANIEYRYVSPTLDHKGLEKDVSDAIAKVKSLSPEYNFRNSAYHIIGISAGAHLALMQAYLHPSETKSVTSICGPVRFNTEESRDFIAKLGLSKTIEMLAGSRYANGKPDTKFTDISPYSIVKKVPTLLIHGTKDELVLYSNAMFMKEVLEKHHVENKLITIEGAGHSAGMDKPESEAKNLDEIEKWIRKYD</sequence>
<evidence type="ECO:0000259" key="2">
    <source>
        <dbReference type="Pfam" id="PF20434"/>
    </source>
</evidence>